<feature type="domain" description="HTH luxR-type" evidence="1">
    <location>
        <begin position="308"/>
        <end position="373"/>
    </location>
</feature>
<dbReference type="InterPro" id="IPR000792">
    <property type="entry name" value="Tscrpt_reg_LuxR_C"/>
</dbReference>
<evidence type="ECO:0000259" key="1">
    <source>
        <dbReference type="PROSITE" id="PS50043"/>
    </source>
</evidence>
<dbReference type="Proteomes" id="UP000031643">
    <property type="component" value="Chromosome"/>
</dbReference>
<proteinExistence type="predicted"/>
<dbReference type="KEGG" id="mcg:GL4_1270"/>
<evidence type="ECO:0000313" key="3">
    <source>
        <dbReference type="Proteomes" id="UP000031643"/>
    </source>
</evidence>
<dbReference type="HOGENOM" id="CLU_037939_2_0_5"/>
<dbReference type="EMBL" id="AP014648">
    <property type="protein sequence ID" value="BAQ16728.1"/>
    <property type="molecule type" value="Genomic_DNA"/>
</dbReference>
<dbReference type="GO" id="GO:0006355">
    <property type="term" value="P:regulation of DNA-templated transcription"/>
    <property type="evidence" value="ECO:0007669"/>
    <property type="project" value="InterPro"/>
</dbReference>
<accession>A0A0A8K186</accession>
<keyword evidence="3" id="KW-1185">Reference proteome</keyword>
<name>A0A0A8K186_9HYPH</name>
<dbReference type="InterPro" id="IPR036388">
    <property type="entry name" value="WH-like_DNA-bd_sf"/>
</dbReference>
<dbReference type="SUPFAM" id="SSF46894">
    <property type="entry name" value="C-terminal effector domain of the bipartite response regulators"/>
    <property type="match status" value="1"/>
</dbReference>
<sequence length="378" mass="41679">MFYDAVLEPTRWREALKAICEFFAPAVAATVHFNSLGLMSEGGTREPHYLMYSYGLSEEAVQAYLTYGRYGPDVDPRVGAYTRYINRPVPNRDLVSAEEWHKSPTYKDLFEPHGLDHDICISIQHEGLDTHLSIGVYRGPEGPAFSQVDVEKFQLLVPHLRRAAEVYARLVGSELKSRQLENAFEDLALATIFTDTSGRILFANHAANQLLDAGDGLFQGGGQLAHRDPGIASQLKRDIREISASTQFGGGGRVTHLTLPRAEQTPLLATVCSLASSSPESPPYLSSQLRVAIFLTDPQKSYETTTEHLQRIFGLTQTEAEIAKDLTAGLTLKEIAGKRGRALETVRQQLKSVMSKTGARRQAELVKSVLALGVPLEQ</sequence>
<dbReference type="GO" id="GO:0003677">
    <property type="term" value="F:DNA binding"/>
    <property type="evidence" value="ECO:0007669"/>
    <property type="project" value="InterPro"/>
</dbReference>
<dbReference type="InterPro" id="IPR016032">
    <property type="entry name" value="Sig_transdc_resp-reg_C-effctor"/>
</dbReference>
<evidence type="ECO:0000313" key="2">
    <source>
        <dbReference type="EMBL" id="BAQ16728.1"/>
    </source>
</evidence>
<protein>
    <recommendedName>
        <fullName evidence="1">HTH luxR-type domain-containing protein</fullName>
    </recommendedName>
</protein>
<gene>
    <name evidence="2" type="ORF">GL4_1270</name>
</gene>
<dbReference type="SMART" id="SM00421">
    <property type="entry name" value="HTH_LUXR"/>
    <property type="match status" value="1"/>
</dbReference>
<dbReference type="CDD" id="cd06170">
    <property type="entry name" value="LuxR_C_like"/>
    <property type="match status" value="1"/>
</dbReference>
<dbReference type="STRING" id="1384459.GL4_1270"/>
<reference evidence="2 3" key="1">
    <citation type="submission" date="2014-09" db="EMBL/GenBank/DDBJ databases">
        <title>Genome sequencing of Methyloceanibacter caenitepidi Gela4.</title>
        <authorList>
            <person name="Takeuchi M."/>
            <person name="Susumu S."/>
            <person name="Kamagata Y."/>
            <person name="Oshima K."/>
            <person name="Hattori M."/>
            <person name="Iwasaki W."/>
        </authorList>
    </citation>
    <scope>NUCLEOTIDE SEQUENCE [LARGE SCALE GENOMIC DNA]</scope>
    <source>
        <strain evidence="2 3">Gela4</strain>
    </source>
</reference>
<dbReference type="AlphaFoldDB" id="A0A0A8K186"/>
<dbReference type="PROSITE" id="PS50043">
    <property type="entry name" value="HTH_LUXR_2"/>
    <property type="match status" value="1"/>
</dbReference>
<organism evidence="2 3">
    <name type="scientific">Methyloceanibacter caenitepidi</name>
    <dbReference type="NCBI Taxonomy" id="1384459"/>
    <lineage>
        <taxon>Bacteria</taxon>
        <taxon>Pseudomonadati</taxon>
        <taxon>Pseudomonadota</taxon>
        <taxon>Alphaproteobacteria</taxon>
        <taxon>Hyphomicrobiales</taxon>
        <taxon>Hyphomicrobiaceae</taxon>
        <taxon>Methyloceanibacter</taxon>
    </lineage>
</organism>
<dbReference type="Gene3D" id="1.10.10.10">
    <property type="entry name" value="Winged helix-like DNA-binding domain superfamily/Winged helix DNA-binding domain"/>
    <property type="match status" value="1"/>
</dbReference>